<evidence type="ECO:0000259" key="2">
    <source>
        <dbReference type="PROSITE" id="PS51459"/>
    </source>
</evidence>
<accession>A0A4V2PRB1</accession>
<dbReference type="InterPro" id="IPR036597">
    <property type="entry name" value="Fido-like_dom_sf"/>
</dbReference>
<evidence type="ECO:0000313" key="3">
    <source>
        <dbReference type="EMBL" id="TCK58181.1"/>
    </source>
</evidence>
<feature type="domain" description="Fido" evidence="2">
    <location>
        <begin position="118"/>
        <end position="259"/>
    </location>
</feature>
<dbReference type="InterPro" id="IPR003812">
    <property type="entry name" value="Fido"/>
</dbReference>
<dbReference type="PANTHER" id="PTHR13504:SF38">
    <property type="entry name" value="FIDO DOMAIN-CONTAINING PROTEIN"/>
    <property type="match status" value="1"/>
</dbReference>
<protein>
    <submittedName>
        <fullName evidence="3">Fic family protein</fullName>
    </submittedName>
</protein>
<dbReference type="Proteomes" id="UP000294614">
    <property type="component" value="Unassembled WGS sequence"/>
</dbReference>
<dbReference type="AlphaFoldDB" id="A0A4V2PRB1"/>
<dbReference type="OrthoDB" id="9813719at2"/>
<evidence type="ECO:0000313" key="4">
    <source>
        <dbReference type="Proteomes" id="UP000294614"/>
    </source>
</evidence>
<evidence type="ECO:0000256" key="1">
    <source>
        <dbReference type="PIRSR" id="PIRSR640198-1"/>
    </source>
</evidence>
<proteinExistence type="predicted"/>
<organism evidence="3 4">
    <name type="scientific">Seleniivibrio woodruffii</name>
    <dbReference type="NCBI Taxonomy" id="1078050"/>
    <lineage>
        <taxon>Bacteria</taxon>
        <taxon>Pseudomonadati</taxon>
        <taxon>Deferribacterota</taxon>
        <taxon>Deferribacteres</taxon>
        <taxon>Deferribacterales</taxon>
        <taxon>Geovibrionaceae</taxon>
        <taxon>Seleniivibrio</taxon>
    </lineage>
</organism>
<name>A0A4V2PRB1_9BACT</name>
<keyword evidence="4" id="KW-1185">Reference proteome</keyword>
<dbReference type="Pfam" id="PF02661">
    <property type="entry name" value="Fic"/>
    <property type="match status" value="1"/>
</dbReference>
<dbReference type="SUPFAM" id="SSF140931">
    <property type="entry name" value="Fic-like"/>
    <property type="match status" value="1"/>
</dbReference>
<gene>
    <name evidence="3" type="ORF">C8D98_2760</name>
</gene>
<dbReference type="PANTHER" id="PTHR13504">
    <property type="entry name" value="FIDO DOMAIN-CONTAINING PROTEIN DDB_G0283145"/>
    <property type="match status" value="1"/>
</dbReference>
<sequence>MVNKNIAVTADGFNIAEFFDENLLNDLLTRASVLNGTISDIPLLPQQATEMDTDIAVSSIFATAALDGNTLTKEEVASIYSSGTTKTKPGNTLKEINNLIYAYRILNGIVPDGTVPVITQELIKSLHKTLTAGIDMQGAVPGEYRDKPAKAGAKRSADIEGQMAEFIEFINHPSLMAVSPYVRAAATHAKLTAIHPFFTANGRTARLVEAYILCHADMRHTAMSLSICYHKNSEDYFNIFSASKRAKRDITPFIRFVLEAVNASLDGLKDRVYGYLYDLTMREYLNIMKDEGELNQRQLDLVLLMMDGGHTITLASVQTQKPFSFLYSGKTEQTARRDLKKLTDMKILTTDDNKEYKLGTDLLCFG</sequence>
<comment type="caution">
    <text evidence="3">The sequence shown here is derived from an EMBL/GenBank/DDBJ whole genome shotgun (WGS) entry which is preliminary data.</text>
</comment>
<feature type="active site" evidence="1">
    <location>
        <position position="195"/>
    </location>
</feature>
<reference evidence="3 4" key="1">
    <citation type="submission" date="2019-03" db="EMBL/GenBank/DDBJ databases">
        <title>Genomic Encyclopedia of Type Strains, Phase IV (KMG-IV): sequencing the most valuable type-strain genomes for metagenomic binning, comparative biology and taxonomic classification.</title>
        <authorList>
            <person name="Goeker M."/>
        </authorList>
    </citation>
    <scope>NUCLEOTIDE SEQUENCE [LARGE SCALE GENOMIC DNA]</scope>
    <source>
        <strain evidence="3 4">DSM 24984</strain>
    </source>
</reference>
<dbReference type="EMBL" id="SMGG01000009">
    <property type="protein sequence ID" value="TCK58181.1"/>
    <property type="molecule type" value="Genomic_DNA"/>
</dbReference>
<dbReference type="PROSITE" id="PS51459">
    <property type="entry name" value="FIDO"/>
    <property type="match status" value="1"/>
</dbReference>
<dbReference type="InterPro" id="IPR040198">
    <property type="entry name" value="Fido_containing"/>
</dbReference>
<dbReference type="RefSeq" id="WP_132874720.1">
    <property type="nucleotide sequence ID" value="NZ_SMGG01000009.1"/>
</dbReference>
<dbReference type="Gene3D" id="1.10.3290.10">
    <property type="entry name" value="Fido-like domain"/>
    <property type="match status" value="1"/>
</dbReference>